<feature type="transmembrane region" description="Helical" evidence="2">
    <location>
        <begin position="156"/>
        <end position="176"/>
    </location>
</feature>
<feature type="compositionally biased region" description="Basic and acidic residues" evidence="1">
    <location>
        <begin position="602"/>
        <end position="616"/>
    </location>
</feature>
<feature type="region of interest" description="Disordered" evidence="1">
    <location>
        <begin position="647"/>
        <end position="762"/>
    </location>
</feature>
<dbReference type="OrthoDB" id="365362at2759"/>
<feature type="transmembrane region" description="Helical" evidence="2">
    <location>
        <begin position="1061"/>
        <end position="1081"/>
    </location>
</feature>
<feature type="compositionally biased region" description="Polar residues" evidence="1">
    <location>
        <begin position="431"/>
        <end position="451"/>
    </location>
</feature>
<feature type="compositionally biased region" description="Basic and acidic residues" evidence="1">
    <location>
        <begin position="348"/>
        <end position="365"/>
    </location>
</feature>
<feature type="compositionally biased region" description="Low complexity" evidence="1">
    <location>
        <begin position="452"/>
        <end position="462"/>
    </location>
</feature>
<feature type="transmembrane region" description="Helical" evidence="2">
    <location>
        <begin position="1127"/>
        <end position="1146"/>
    </location>
</feature>
<evidence type="ECO:0000256" key="2">
    <source>
        <dbReference type="SAM" id="Phobius"/>
    </source>
</evidence>
<keyword evidence="2" id="KW-0472">Membrane</keyword>
<feature type="transmembrane region" description="Helical" evidence="2">
    <location>
        <begin position="81"/>
        <end position="101"/>
    </location>
</feature>
<dbReference type="AlphaFoldDB" id="A0A0J9W043"/>
<dbReference type="Proteomes" id="UP000053776">
    <property type="component" value="Unassembled WGS sequence"/>
</dbReference>
<feature type="region of interest" description="Disordered" evidence="1">
    <location>
        <begin position="508"/>
        <end position="546"/>
    </location>
</feature>
<sequence>MENPVRHSVDIKSEDFVVLISLQNLQTFIMIGYTAVNKDHLNFDFSYLWALCIGTGLFIYSLISFVLIRSLALSKIDIGKYVLELLFSLSIIATCSLSIIIDSFKIANMQLLFFSFALTGYAYYNLMSLFFFCTLVGMTIQYNLSFTGFRAHSTSFFFLDMLSYLVQMIGGNILYFRMYELCTLIVISKRNPCKYVVASKEVKQVEKQIFSSLFNSYMCIKSKTYSDLTCTNDLLNKDSQSVVGRDTNPKWNSPIGTSYQDKVNHTKKLLLRRGKRDKRYPKGGGGARLTCAKHSAYHNSRSLANCASKNTPICTTNFRISNTLSLKNHFNPNLTLEASPPVCKKCVSEKNSHKDNEYKNGEERKKAKRGIKSGTANKSNQLGNHGGDATQVANPTYRTTSHGGDATQVAYPTYRTTSHGGDATQVAYPTYRTTSHGGDATQVDSPTHPTTSHGGNNSSSGHPQDDEVLIPIRGTNATNDAAATYNSNASWIKTAAVIDVSVEGKQKKGGHQTFAGNPVNSSANFPSDKKPSYNSHRNGGTPPPNEQLRYYACPCYQTHSSGSSLSEVPSGQTTKRKNSAHNSVEGGNPKMDNQQSRRVSNKRVDGATGEEHDHPSDPPADNPNGNSNTYHCNVMACSYSIIKGTHNGSTPSGGRQGDRSSRAVGAQRVEIGEMEVIPRGGNSIQAYPRGRRPSAHSNCTDHLGDESRQSESKFESTSNEDASDTLERTLPEREQSHGLSQPTRGEANLSGEANPSDEPIPSDEANLLEVYRGAQPNDHNAPASCKKETHFHKKLPLRKSKSSLHTNQWGENPPHRHPSRSSNNTKLITFTNKELRATSKKELQNGSNSNSNCKYSKKNASRQHEILDKIVQLDISNQDQKNKKKGKNKDASSLSSSSLPPLSQSPLSPPMASPIRRKKIYFAKKKKKKYTSIFLENPKVQYLFVHIPQYFKHIFDMTKKIFFDLKKKKVLMQNATWKNKIFIPERDPLGLFKNANLEKWYVSWMDEFNRNIISKTYYIAIYLIMYIITLDFITAYKLYYTTTRRKINGALITQHSYLRYYFFKSIVNTAVYLLYILFLTFKIRKDPTYNVKRYYFVTLLLCLVKLIISSLDIYVAITSLDYFISPYYVYIYIHMLIVQTSILLLVRYPTHYLLFFLYMICFTSLYWCFSIHKCFMEFIFIVACVSFTIIYSYVLCSRTVEINRRILFSKYELPYLLYLKEIAGCLSRRRSQGEAPP</sequence>
<feature type="compositionally biased region" description="Basic residues" evidence="1">
    <location>
        <begin position="789"/>
        <end position="802"/>
    </location>
</feature>
<feature type="compositionally biased region" description="Low complexity" evidence="1">
    <location>
        <begin position="561"/>
        <end position="570"/>
    </location>
</feature>
<feature type="region of interest" description="Disordered" evidence="1">
    <location>
        <begin position="431"/>
        <end position="467"/>
    </location>
</feature>
<reference evidence="3 4" key="1">
    <citation type="submission" date="2011-08" db="EMBL/GenBank/DDBJ databases">
        <title>The Genome Sequence of Plasmodium vivax Mauritania I.</title>
        <authorList>
            <consortium name="The Broad Institute Genome Sequencing Platform"/>
            <consortium name="The Broad Institute Genome Sequencing Center for Infectious Disease"/>
            <person name="Neafsey D."/>
            <person name="Carlton J."/>
            <person name="Barnwell J."/>
            <person name="Collins W."/>
            <person name="Escalante A."/>
            <person name="Mullikin J."/>
            <person name="Saul A."/>
            <person name="Guigo R."/>
            <person name="Camara F."/>
            <person name="Young S.K."/>
            <person name="Zeng Q."/>
            <person name="Gargeya S."/>
            <person name="Fitzgerald M."/>
            <person name="Haas B."/>
            <person name="Abouelleil A."/>
            <person name="Alvarado L."/>
            <person name="Arachchi H.M."/>
            <person name="Berlin A."/>
            <person name="Brown A."/>
            <person name="Chapman S.B."/>
            <person name="Chen Z."/>
            <person name="Dunbar C."/>
            <person name="Freedman E."/>
            <person name="Gearin G."/>
            <person name="Gellesch M."/>
            <person name="Goldberg J."/>
            <person name="Griggs A."/>
            <person name="Gujja S."/>
            <person name="Heiman D."/>
            <person name="Howarth C."/>
            <person name="Larson L."/>
            <person name="Lui A."/>
            <person name="MacDonald P.J.P."/>
            <person name="Montmayeur A."/>
            <person name="Murphy C."/>
            <person name="Neiman D."/>
            <person name="Pearson M."/>
            <person name="Priest M."/>
            <person name="Roberts A."/>
            <person name="Saif S."/>
            <person name="Shea T."/>
            <person name="Shenoy N."/>
            <person name="Sisk P."/>
            <person name="Stolte C."/>
            <person name="Sykes S."/>
            <person name="Wortman J."/>
            <person name="Nusbaum C."/>
            <person name="Birren B."/>
        </authorList>
    </citation>
    <scope>NUCLEOTIDE SEQUENCE [LARGE SCALE GENOMIC DNA]</scope>
    <source>
        <strain evidence="3 4">Mauritania I</strain>
    </source>
</reference>
<evidence type="ECO:0000313" key="4">
    <source>
        <dbReference type="Proteomes" id="UP000053776"/>
    </source>
</evidence>
<organism evidence="3 4">
    <name type="scientific">Plasmodium vivax Mauritania I</name>
    <dbReference type="NCBI Taxonomy" id="1035515"/>
    <lineage>
        <taxon>Eukaryota</taxon>
        <taxon>Sar</taxon>
        <taxon>Alveolata</taxon>
        <taxon>Apicomplexa</taxon>
        <taxon>Aconoidasida</taxon>
        <taxon>Haemosporida</taxon>
        <taxon>Plasmodiidae</taxon>
        <taxon>Plasmodium</taxon>
        <taxon>Plasmodium (Plasmodium)</taxon>
    </lineage>
</organism>
<feature type="transmembrane region" description="Helical" evidence="2">
    <location>
        <begin position="1017"/>
        <end position="1040"/>
    </location>
</feature>
<feature type="compositionally biased region" description="Basic and acidic residues" evidence="1">
    <location>
        <begin position="725"/>
        <end position="736"/>
    </location>
</feature>
<feature type="transmembrane region" description="Helical" evidence="2">
    <location>
        <begin position="1152"/>
        <end position="1169"/>
    </location>
</feature>
<accession>A0A0J9W043</accession>
<feature type="transmembrane region" description="Helical" evidence="2">
    <location>
        <begin position="16"/>
        <end position="35"/>
    </location>
</feature>
<feature type="region of interest" description="Disordered" evidence="1">
    <location>
        <begin position="839"/>
        <end position="912"/>
    </location>
</feature>
<proteinExistence type="predicted"/>
<feature type="transmembrane region" description="Helical" evidence="2">
    <location>
        <begin position="1176"/>
        <end position="1195"/>
    </location>
</feature>
<evidence type="ECO:0000256" key="1">
    <source>
        <dbReference type="SAM" id="MobiDB-lite"/>
    </source>
</evidence>
<feature type="transmembrane region" description="Helical" evidence="2">
    <location>
        <begin position="121"/>
        <end position="144"/>
    </location>
</feature>
<feature type="compositionally biased region" description="Polar residues" evidence="1">
    <location>
        <begin position="514"/>
        <end position="525"/>
    </location>
</feature>
<feature type="compositionally biased region" description="Polar residues" evidence="1">
    <location>
        <begin position="374"/>
        <end position="383"/>
    </location>
</feature>
<feature type="compositionally biased region" description="Polar residues" evidence="1">
    <location>
        <begin position="391"/>
        <end position="402"/>
    </location>
</feature>
<keyword evidence="2" id="KW-0812">Transmembrane</keyword>
<protein>
    <submittedName>
        <fullName evidence="3">Uncharacterized protein</fullName>
    </submittedName>
</protein>
<evidence type="ECO:0000313" key="3">
    <source>
        <dbReference type="EMBL" id="KMZ93323.1"/>
    </source>
</evidence>
<feature type="region of interest" description="Disordered" evidence="1">
    <location>
        <begin position="348"/>
        <end position="407"/>
    </location>
</feature>
<name>A0A0J9W043_PLAVI</name>
<dbReference type="EMBL" id="KQ235038">
    <property type="protein sequence ID" value="KMZ93323.1"/>
    <property type="molecule type" value="Genomic_DNA"/>
</dbReference>
<feature type="region of interest" description="Disordered" evidence="1">
    <location>
        <begin position="561"/>
        <end position="627"/>
    </location>
</feature>
<gene>
    <name evidence="3" type="ORF">PVMG_00769</name>
</gene>
<feature type="compositionally biased region" description="Low complexity" evidence="1">
    <location>
        <begin position="845"/>
        <end position="854"/>
    </location>
</feature>
<feature type="region of interest" description="Disordered" evidence="1">
    <location>
        <begin position="775"/>
        <end position="826"/>
    </location>
</feature>
<feature type="transmembrane region" description="Helical" evidence="2">
    <location>
        <begin position="1093"/>
        <end position="1115"/>
    </location>
</feature>
<feature type="compositionally biased region" description="Basic and acidic residues" evidence="1">
    <location>
        <begin position="702"/>
        <end position="714"/>
    </location>
</feature>
<feature type="transmembrane region" description="Helical" evidence="2">
    <location>
        <begin position="47"/>
        <end position="69"/>
    </location>
</feature>
<keyword evidence="2" id="KW-1133">Transmembrane helix</keyword>
<feature type="compositionally biased region" description="Low complexity" evidence="1">
    <location>
        <begin position="892"/>
        <end position="906"/>
    </location>
</feature>